<keyword evidence="2" id="KW-1185">Reference proteome</keyword>
<name>A0A0B7MRM6_9CAUD</name>
<proteinExistence type="predicted"/>
<organism evidence="1 2">
    <name type="scientific">Enterobacteria phage GEC-3S</name>
    <dbReference type="NCBI Taxonomy" id="1222338"/>
    <lineage>
        <taxon>Viruses</taxon>
        <taxon>Duplodnaviria</taxon>
        <taxon>Heunggongvirae</taxon>
        <taxon>Uroviricota</taxon>
        <taxon>Caudoviricetes</taxon>
        <taxon>Pantevenvirales</taxon>
        <taxon>Straboviridae</taxon>
        <taxon>Krischvirus</taxon>
        <taxon>Krischvirus gec3s</taxon>
    </lineage>
</organism>
<dbReference type="OrthoDB" id="4392at10239"/>
<dbReference type="Pfam" id="PF11091">
    <property type="entry name" value="T4_tail_cap"/>
    <property type="match status" value="1"/>
</dbReference>
<dbReference type="RefSeq" id="YP_009118868.1">
    <property type="nucleotide sequence ID" value="NC_025425.1"/>
</dbReference>
<accession>A0A0B7MRM6</accession>
<reference evidence="1 2" key="1">
    <citation type="submission" date="2012-08" db="EMBL/GenBank/DDBJ databases">
        <title>Selection and characterization of a candidate therapeutic bacteriophage that lyses the German Escherichia coli O104:H4 outbreak strain.</title>
        <authorList>
            <person name="Merabishvilli M."/>
            <person name="De Vos D."/>
            <person name="Verbeken G."/>
            <person name="Kropinski A."/>
            <person name="Vandenheuvel D."/>
            <person name="Lavigne R."/>
            <person name="Wattiau P."/>
            <person name="Mast J."/>
            <person name="Ragimbeau C."/>
            <person name="Mossong J."/>
            <person name="Scheres J."/>
            <person name="Chanishvili N."/>
            <person name="Vaneechoutte M."/>
            <person name="Pirnay J.P."/>
        </authorList>
    </citation>
    <scope>NUCLEOTIDE SEQUENCE [LARGE SCALE GENOMIC DNA]</scope>
</reference>
<evidence type="ECO:0000313" key="1">
    <source>
        <dbReference type="EMBL" id="CEO90788.1"/>
    </source>
</evidence>
<sequence length="352" mass="37920">MKISVINDAVDSFKAGVKTSAGFTSKNKGKTLTAQFPAERASGNDASGYYINDLYNNGLLFTAYDYTSRTTGSLRDFRKKKNVASGFGGSVNIAGFDLNLGGRNAAFDREAIANILLPRSQSDVDAASHKFNDVGESVISRGGGTLGGALSNMASTAVFGGIESITGGYLADHGEQIYNTARSMYAGADARTKNYVWHLTPRSIEDLRNILIIYETFLELSYGSSGISSTAKELKAEVDAWYKNTLLRKSTPEEAKRNDTLFEGITDFLSNAITVSNPTIWMISNFGKRTSFEGRSDAFGPAQISSVRLDKSPDGKFNGLAISPNLPSTFVLEVSFREILTLSRGTIFGSAV</sequence>
<gene>
    <name evidence="1" type="ORF">BN201_0185</name>
</gene>
<evidence type="ECO:0000313" key="2">
    <source>
        <dbReference type="Proteomes" id="UP000203896"/>
    </source>
</evidence>
<protein>
    <submittedName>
        <fullName evidence="1">Putative baseplate tail tube cap</fullName>
    </submittedName>
</protein>
<dbReference type="InterPro" id="IPR024389">
    <property type="entry name" value="Gp48_T4-like"/>
</dbReference>
<dbReference type="GeneID" id="23301220"/>
<dbReference type="Proteomes" id="UP000203896">
    <property type="component" value="Segment"/>
</dbReference>
<dbReference type="EMBL" id="HE978309">
    <property type="protein sequence ID" value="CEO90788.1"/>
    <property type="molecule type" value="Genomic_DNA"/>
</dbReference>
<dbReference type="KEGG" id="vg:23301220"/>